<evidence type="ECO:0000256" key="3">
    <source>
        <dbReference type="ARBA" id="ARBA00022801"/>
    </source>
</evidence>
<evidence type="ECO:0000256" key="6">
    <source>
        <dbReference type="SAM" id="SignalP"/>
    </source>
</evidence>
<dbReference type="Gene3D" id="3.90.230.10">
    <property type="entry name" value="Creatinase/methionine aminopeptidase superfamily"/>
    <property type="match status" value="1"/>
</dbReference>
<protein>
    <submittedName>
        <fullName evidence="9">Putative peptidase</fullName>
        <ecNumber evidence="9">3.4.-.-</ecNumber>
    </submittedName>
</protein>
<dbReference type="OrthoDB" id="9806388at2"/>
<evidence type="ECO:0000313" key="10">
    <source>
        <dbReference type="Proteomes" id="UP000238823"/>
    </source>
</evidence>
<dbReference type="GO" id="GO:0008237">
    <property type="term" value="F:metallopeptidase activity"/>
    <property type="evidence" value="ECO:0007669"/>
    <property type="project" value="UniProtKB-KW"/>
</dbReference>
<name>A0A2S9YQT7_9BACT</name>
<dbReference type="Pfam" id="PF01321">
    <property type="entry name" value="Creatinase_N"/>
    <property type="match status" value="1"/>
</dbReference>
<dbReference type="InterPro" id="IPR001131">
    <property type="entry name" value="Peptidase_M24B_aminopep-P_CS"/>
</dbReference>
<organism evidence="9 10">
    <name type="scientific">Enhygromyxa salina</name>
    <dbReference type="NCBI Taxonomy" id="215803"/>
    <lineage>
        <taxon>Bacteria</taxon>
        <taxon>Pseudomonadati</taxon>
        <taxon>Myxococcota</taxon>
        <taxon>Polyangia</taxon>
        <taxon>Nannocystales</taxon>
        <taxon>Nannocystaceae</taxon>
        <taxon>Enhygromyxa</taxon>
    </lineage>
</organism>
<keyword evidence="1" id="KW-0645">Protease</keyword>
<dbReference type="PANTHER" id="PTHR46112:SF3">
    <property type="entry name" value="AMINOPEPTIDASE YPDF"/>
    <property type="match status" value="1"/>
</dbReference>
<evidence type="ECO:0000256" key="2">
    <source>
        <dbReference type="ARBA" id="ARBA00022723"/>
    </source>
</evidence>
<dbReference type="SUPFAM" id="SSF53092">
    <property type="entry name" value="Creatinase/prolidase N-terminal domain"/>
    <property type="match status" value="1"/>
</dbReference>
<proteinExistence type="inferred from homology"/>
<feature type="signal peptide" evidence="6">
    <location>
        <begin position="1"/>
        <end position="29"/>
    </location>
</feature>
<dbReference type="Pfam" id="PF00557">
    <property type="entry name" value="Peptidase_M24"/>
    <property type="match status" value="1"/>
</dbReference>
<dbReference type="InterPro" id="IPR006311">
    <property type="entry name" value="TAT_signal"/>
</dbReference>
<dbReference type="InterPro" id="IPR000994">
    <property type="entry name" value="Pept_M24"/>
</dbReference>
<dbReference type="InterPro" id="IPR029149">
    <property type="entry name" value="Creatin/AminoP/Spt16_N"/>
</dbReference>
<reference evidence="9 10" key="1">
    <citation type="submission" date="2018-03" db="EMBL/GenBank/DDBJ databases">
        <title>Draft Genome Sequences of the Obligatory Marine Myxobacteria Enhygromyxa salina SWB007.</title>
        <authorList>
            <person name="Poehlein A."/>
            <person name="Moghaddam J.A."/>
            <person name="Harms H."/>
            <person name="Alanjari M."/>
            <person name="Koenig G.M."/>
            <person name="Daniel R."/>
            <person name="Schaeberle T.F."/>
        </authorList>
    </citation>
    <scope>NUCLEOTIDE SEQUENCE [LARGE SCALE GENOMIC DNA]</scope>
    <source>
        <strain evidence="9 10">SWB007</strain>
    </source>
</reference>
<evidence type="ECO:0000256" key="1">
    <source>
        <dbReference type="ARBA" id="ARBA00022670"/>
    </source>
</evidence>
<dbReference type="InterPro" id="IPR050659">
    <property type="entry name" value="Peptidase_M24B"/>
</dbReference>
<dbReference type="InterPro" id="IPR000587">
    <property type="entry name" value="Creatinase_N"/>
</dbReference>
<evidence type="ECO:0000256" key="4">
    <source>
        <dbReference type="ARBA" id="ARBA00023049"/>
    </source>
</evidence>
<dbReference type="GO" id="GO:0006508">
    <property type="term" value="P:proteolysis"/>
    <property type="evidence" value="ECO:0007669"/>
    <property type="project" value="UniProtKB-KW"/>
</dbReference>
<evidence type="ECO:0000313" key="9">
    <source>
        <dbReference type="EMBL" id="PRQ07464.1"/>
    </source>
</evidence>
<evidence type="ECO:0000256" key="5">
    <source>
        <dbReference type="RuleBase" id="RU000590"/>
    </source>
</evidence>
<keyword evidence="4" id="KW-0482">Metalloprotease</keyword>
<sequence length="436" mass="46165">MDRGRRRFFVGLGAIGACASALGCRPAAAPGSTYAPPAATNATPDFAELAGFCDGVEPILAAEYERRIERVRAKLTEAGQGALIVEAGVDMRYFGGPGWGQSERPLLLVIPRDGDPLLVGPAFERGTLDARRGPLNFAVRTWEEHESPYALVHASLADTKLGAEAIVATGPATRSFVIDGLRDAAPSRGFGAGQAAIAACRRIKSPAELALLRRANEATKRAIELAAGHARAGIHEREFADLVRAAQLAAGLESVWVLALFGQNAAYPHGTPEGRELAPGDLILVDTGGFLHGYASDITRTWAFPEPAAIDADRQRAWEVVRAAQTAALETIRPGVRCAEVDAAARQVIAAAGFDPDYGHFSHRLGHGIGMEVHETPYLVRDADHQLEVGNTMSDEPGLYLAGRYGIRLEDIVAVVDGGAEVFGPRADSLTAPFGV</sequence>
<feature type="domain" description="Peptidase M24" evidence="7">
    <location>
        <begin position="211"/>
        <end position="416"/>
    </location>
</feature>
<gene>
    <name evidence="9" type="ORF">ENSA7_28570</name>
</gene>
<dbReference type="PROSITE" id="PS00491">
    <property type="entry name" value="PROLINE_PEPTIDASE"/>
    <property type="match status" value="1"/>
</dbReference>
<dbReference type="PROSITE" id="PS51318">
    <property type="entry name" value="TAT"/>
    <property type="match status" value="1"/>
</dbReference>
<dbReference type="PROSITE" id="PS51257">
    <property type="entry name" value="PROKAR_LIPOPROTEIN"/>
    <property type="match status" value="1"/>
</dbReference>
<dbReference type="InterPro" id="IPR036005">
    <property type="entry name" value="Creatinase/aminopeptidase-like"/>
</dbReference>
<dbReference type="Gene3D" id="3.40.350.10">
    <property type="entry name" value="Creatinase/prolidase N-terminal domain"/>
    <property type="match status" value="1"/>
</dbReference>
<keyword evidence="2 5" id="KW-0479">Metal-binding</keyword>
<feature type="domain" description="Creatinase N-terminal" evidence="8">
    <location>
        <begin position="67"/>
        <end position="167"/>
    </location>
</feature>
<dbReference type="Proteomes" id="UP000238823">
    <property type="component" value="Unassembled WGS sequence"/>
</dbReference>
<dbReference type="AlphaFoldDB" id="A0A2S9YQT7"/>
<feature type="chain" id="PRO_5015473409" evidence="6">
    <location>
        <begin position="30"/>
        <end position="436"/>
    </location>
</feature>
<dbReference type="EMBL" id="PVNL01000054">
    <property type="protein sequence ID" value="PRQ07464.1"/>
    <property type="molecule type" value="Genomic_DNA"/>
</dbReference>
<keyword evidence="6" id="KW-0732">Signal</keyword>
<evidence type="ECO:0000259" key="7">
    <source>
        <dbReference type="Pfam" id="PF00557"/>
    </source>
</evidence>
<comment type="similarity">
    <text evidence="5">Belongs to the peptidase M24B family.</text>
</comment>
<keyword evidence="3 9" id="KW-0378">Hydrolase</keyword>
<dbReference type="EC" id="3.4.-.-" evidence="9"/>
<dbReference type="PANTHER" id="PTHR46112">
    <property type="entry name" value="AMINOPEPTIDASE"/>
    <property type="match status" value="1"/>
</dbReference>
<comment type="caution">
    <text evidence="9">The sequence shown here is derived from an EMBL/GenBank/DDBJ whole genome shotgun (WGS) entry which is preliminary data.</text>
</comment>
<dbReference type="SUPFAM" id="SSF55920">
    <property type="entry name" value="Creatinase/aminopeptidase"/>
    <property type="match status" value="1"/>
</dbReference>
<dbReference type="RefSeq" id="WP_106089868.1">
    <property type="nucleotide sequence ID" value="NZ_PVNL01000054.1"/>
</dbReference>
<dbReference type="GO" id="GO:0046872">
    <property type="term" value="F:metal ion binding"/>
    <property type="evidence" value="ECO:0007669"/>
    <property type="project" value="UniProtKB-KW"/>
</dbReference>
<accession>A0A2S9YQT7</accession>
<evidence type="ECO:0000259" key="8">
    <source>
        <dbReference type="Pfam" id="PF01321"/>
    </source>
</evidence>